<dbReference type="PANTHER" id="PTHR47514">
    <property type="entry name" value="TRANSKETOLASE N-TERMINAL SECTION-RELATED"/>
    <property type="match status" value="1"/>
</dbReference>
<organism evidence="5 6">
    <name type="scientific">Aquibacillus salsiterrae</name>
    <dbReference type="NCBI Taxonomy" id="2950439"/>
    <lineage>
        <taxon>Bacteria</taxon>
        <taxon>Bacillati</taxon>
        <taxon>Bacillota</taxon>
        <taxon>Bacilli</taxon>
        <taxon>Bacillales</taxon>
        <taxon>Bacillaceae</taxon>
        <taxon>Aquibacillus</taxon>
    </lineage>
</organism>
<dbReference type="SUPFAM" id="SSF52518">
    <property type="entry name" value="Thiamin diphosphate-binding fold (THDP-binding)"/>
    <property type="match status" value="1"/>
</dbReference>
<proteinExistence type="inferred from homology"/>
<feature type="domain" description="Transketolase N-terminal" evidence="4">
    <location>
        <begin position="21"/>
        <end position="269"/>
    </location>
</feature>
<comment type="similarity">
    <text evidence="2">Belongs to the transketolase family.</text>
</comment>
<evidence type="ECO:0000256" key="2">
    <source>
        <dbReference type="ARBA" id="ARBA00007131"/>
    </source>
</evidence>
<comment type="caution">
    <text evidence="5">The sequence shown here is derived from an EMBL/GenBank/DDBJ whole genome shotgun (WGS) entry which is preliminary data.</text>
</comment>
<dbReference type="RefSeq" id="WP_272447617.1">
    <property type="nucleotide sequence ID" value="NZ_JAMQKC010000031.1"/>
</dbReference>
<dbReference type="InterPro" id="IPR005474">
    <property type="entry name" value="Transketolase_N"/>
</dbReference>
<dbReference type="CDD" id="cd02012">
    <property type="entry name" value="TPP_TK"/>
    <property type="match status" value="1"/>
</dbReference>
<protein>
    <submittedName>
        <fullName evidence="5">Transketolase</fullName>
    </submittedName>
</protein>
<dbReference type="InterPro" id="IPR029061">
    <property type="entry name" value="THDP-binding"/>
</dbReference>
<evidence type="ECO:0000256" key="1">
    <source>
        <dbReference type="ARBA" id="ARBA00001964"/>
    </source>
</evidence>
<keyword evidence="3" id="KW-0786">Thiamine pyrophosphate</keyword>
<dbReference type="Pfam" id="PF00456">
    <property type="entry name" value="Transketolase_N"/>
    <property type="match status" value="1"/>
</dbReference>
<dbReference type="Proteomes" id="UP001145069">
    <property type="component" value="Unassembled WGS sequence"/>
</dbReference>
<dbReference type="Gene3D" id="3.40.50.970">
    <property type="match status" value="1"/>
</dbReference>
<keyword evidence="6" id="KW-1185">Reference proteome</keyword>
<comment type="cofactor">
    <cofactor evidence="1">
        <name>thiamine diphosphate</name>
        <dbReference type="ChEBI" id="CHEBI:58937"/>
    </cofactor>
</comment>
<evidence type="ECO:0000313" key="6">
    <source>
        <dbReference type="Proteomes" id="UP001145069"/>
    </source>
</evidence>
<reference evidence="5" key="1">
    <citation type="submission" date="2022-06" db="EMBL/GenBank/DDBJ databases">
        <title>Aquibacillus sp. a new bacterium isolated from soil saline samples.</title>
        <authorList>
            <person name="Galisteo C."/>
            <person name="De La Haba R."/>
            <person name="Sanchez-Porro C."/>
            <person name="Ventosa A."/>
        </authorList>
    </citation>
    <scope>NUCLEOTIDE SEQUENCE</scope>
    <source>
        <strain evidence="5">3ASR75-54</strain>
    </source>
</reference>
<evidence type="ECO:0000256" key="3">
    <source>
        <dbReference type="ARBA" id="ARBA00023052"/>
    </source>
</evidence>
<dbReference type="PANTHER" id="PTHR47514:SF1">
    <property type="entry name" value="TRANSKETOLASE N-TERMINAL SECTION-RELATED"/>
    <property type="match status" value="1"/>
</dbReference>
<dbReference type="AlphaFoldDB" id="A0A9X3WH75"/>
<gene>
    <name evidence="5" type="ORF">NC799_16940</name>
</gene>
<dbReference type="EMBL" id="JAMQKC010000031">
    <property type="protein sequence ID" value="MDC3418548.1"/>
    <property type="molecule type" value="Genomic_DNA"/>
</dbReference>
<name>A0A9X3WH75_9BACI</name>
<sequence>MASIDEIKEISTRIKRDIIQLTSANTGHPGGAIGAADIIAELYFSRLRHDPSNPNWEDRDRFVLSNGHLCTALYSAMARSGYFELSELQTFRKIDSRLQGHPSKHDLPGLETSSGPLGQGLSIANGMALSNRLRNSDAKVYCLVGDGEIQEGQIWEAAMTSSHYNLDNLALIINWNDIQIDGHVKDVMNIEPIAEKFSAFGWNTIEIDGHNVREIKDAFDSFENHRGAPTAIVAKTVIGKGVSYMEHEPIWHGKAPSSDEAKQALDEIGPSRFGEDLIFQ</sequence>
<accession>A0A9X3WH75</accession>
<evidence type="ECO:0000259" key="4">
    <source>
        <dbReference type="Pfam" id="PF00456"/>
    </source>
</evidence>
<evidence type="ECO:0000313" key="5">
    <source>
        <dbReference type="EMBL" id="MDC3418548.1"/>
    </source>
</evidence>